<feature type="compositionally biased region" description="Low complexity" evidence="9">
    <location>
        <begin position="60"/>
        <end position="72"/>
    </location>
</feature>
<dbReference type="GO" id="GO:0005886">
    <property type="term" value="C:plasma membrane"/>
    <property type="evidence" value="ECO:0007669"/>
    <property type="project" value="TreeGrafter"/>
</dbReference>
<proteinExistence type="inferred from homology"/>
<evidence type="ECO:0000256" key="1">
    <source>
        <dbReference type="ARBA" id="ARBA00004141"/>
    </source>
</evidence>
<name>A0A835CT32_APHGI</name>
<dbReference type="InterPro" id="IPR017871">
    <property type="entry name" value="ABC_transporter-like_CS"/>
</dbReference>
<accession>A0A835CT32</accession>
<keyword evidence="5" id="KW-0547">Nucleotide-binding</keyword>
<dbReference type="SMART" id="SM00382">
    <property type="entry name" value="AAA"/>
    <property type="match status" value="1"/>
</dbReference>
<feature type="transmembrane region" description="Helical" evidence="10">
    <location>
        <begin position="508"/>
        <end position="530"/>
    </location>
</feature>
<feature type="transmembrane region" description="Helical" evidence="10">
    <location>
        <begin position="617"/>
        <end position="635"/>
    </location>
</feature>
<keyword evidence="3" id="KW-0813">Transport</keyword>
<evidence type="ECO:0000256" key="3">
    <source>
        <dbReference type="ARBA" id="ARBA00022448"/>
    </source>
</evidence>
<reference evidence="12 13" key="1">
    <citation type="submission" date="2020-08" db="EMBL/GenBank/DDBJ databases">
        <title>Aphidius gifuensis genome sequencing and assembly.</title>
        <authorList>
            <person name="Du Z."/>
        </authorList>
    </citation>
    <scope>NUCLEOTIDE SEQUENCE [LARGE SCALE GENOMIC DNA]</scope>
    <source>
        <strain evidence="12">YNYX2018</strain>
        <tissue evidence="12">Adults</tissue>
    </source>
</reference>
<sequence length="728" mass="81265">MAEIENVNLKNISTCKNEANVEFVADKSHQVIIKLPPSSISSTENLNNTLTRESQNNLYTSTNGSSTTNGNSTIGLAQKIQNNAVVPVNKRPVASLSHLPKRPPVNIAFKDLTYTVSEGNKRGPKTILKSVNGKFKSGELTAIMGPSGAGKSTLMNVLAGYKTSNFNGSILINGKERSLRRFRKMSCYIMQDDRLLPHLTVHEAMTAAANLKIGNKIDITAKKDVVKEIIDTLGLNEASNTQTHCLSGGQRKRLSIALELVNNPPVMFFDEPTSGLDSSSCFQCLNLLKTLSRGGRTIVCTIHQPSARLFEMFDNLYLLAEGQCIYHGNVGGLVPFLSSMNLHCPSYHNPADYVMEVACGEHGECLDKLVIAVKDNKCINYQNYQITIAAQSASNDIQKKLPLKELNNDDEHLSNGILKKSNDTVINMPVSCTTSLINSTDNAEKMVGFPTNGWVQFWILLKRTFISEMRDMTLTRVRLISHVTVGLLIGGLYYDIGNEGSEVYSNAGSIFFTIMFLMFTAMMPTILTFPNEMAVFVREHLNYWYSLKSFYLAKTFADLPFQILFSLLYVVIVYVMTSQPFEAYRFLLYLNICVLTSLVSQSIGLLIGAAMNVENGMFIGPVTSVPLVLFSGFFIKFTAMPNCLRWLSYASYVRYGFEGAMITIFGYKRPRLACNADYCHFRTPTKFLEEMAMENAVYWKDALALVGFLIILRILTYFVLRLKLRSLR</sequence>
<comment type="subcellular location">
    <subcellularLocation>
        <location evidence="1">Membrane</location>
        <topology evidence="1">Multi-pass membrane protein</topology>
    </subcellularLocation>
</comment>
<feature type="domain" description="ABC transporter" evidence="11">
    <location>
        <begin position="107"/>
        <end position="346"/>
    </location>
</feature>
<feature type="transmembrane region" description="Helical" evidence="10">
    <location>
        <begin position="479"/>
        <end position="496"/>
    </location>
</feature>
<evidence type="ECO:0000256" key="4">
    <source>
        <dbReference type="ARBA" id="ARBA00022692"/>
    </source>
</evidence>
<dbReference type="InterPro" id="IPR003439">
    <property type="entry name" value="ABC_transporter-like_ATP-bd"/>
</dbReference>
<dbReference type="Proteomes" id="UP000639338">
    <property type="component" value="Unassembled WGS sequence"/>
</dbReference>
<dbReference type="OrthoDB" id="66620at2759"/>
<dbReference type="InterPro" id="IPR003593">
    <property type="entry name" value="AAA+_ATPase"/>
</dbReference>
<dbReference type="CDD" id="cd03213">
    <property type="entry name" value="ABCG_EPDR"/>
    <property type="match status" value="1"/>
</dbReference>
<dbReference type="Pfam" id="PF01061">
    <property type="entry name" value="ABC2_membrane"/>
    <property type="match status" value="1"/>
</dbReference>
<feature type="transmembrane region" description="Helical" evidence="10">
    <location>
        <begin position="702"/>
        <end position="720"/>
    </location>
</feature>
<dbReference type="FunFam" id="3.40.50.300:FF:000891">
    <property type="entry name" value="ATP-binding cassette sub-family G member"/>
    <property type="match status" value="1"/>
</dbReference>
<evidence type="ECO:0000259" key="11">
    <source>
        <dbReference type="PROSITE" id="PS50893"/>
    </source>
</evidence>
<feature type="region of interest" description="Disordered" evidence="9">
    <location>
        <begin position="53"/>
        <end position="72"/>
    </location>
</feature>
<evidence type="ECO:0000256" key="2">
    <source>
        <dbReference type="ARBA" id="ARBA00005814"/>
    </source>
</evidence>
<dbReference type="GO" id="GO:0140359">
    <property type="term" value="F:ABC-type transporter activity"/>
    <property type="evidence" value="ECO:0007669"/>
    <property type="project" value="InterPro"/>
</dbReference>
<dbReference type="Gene3D" id="3.40.50.300">
    <property type="entry name" value="P-loop containing nucleotide triphosphate hydrolases"/>
    <property type="match status" value="1"/>
</dbReference>
<gene>
    <name evidence="12" type="ORF">HCN44_005197</name>
</gene>
<dbReference type="InterPro" id="IPR013525">
    <property type="entry name" value="ABC2_TM"/>
</dbReference>
<keyword evidence="7 10" id="KW-1133">Transmembrane helix</keyword>
<dbReference type="EMBL" id="JACMRX010000003">
    <property type="protein sequence ID" value="KAF7992853.1"/>
    <property type="molecule type" value="Genomic_DNA"/>
</dbReference>
<evidence type="ECO:0000256" key="9">
    <source>
        <dbReference type="SAM" id="MobiDB-lite"/>
    </source>
</evidence>
<evidence type="ECO:0000313" key="13">
    <source>
        <dbReference type="Proteomes" id="UP000639338"/>
    </source>
</evidence>
<dbReference type="InterPro" id="IPR050352">
    <property type="entry name" value="ABCG_transporters"/>
</dbReference>
<evidence type="ECO:0000256" key="6">
    <source>
        <dbReference type="ARBA" id="ARBA00022840"/>
    </source>
</evidence>
<dbReference type="Pfam" id="PF00005">
    <property type="entry name" value="ABC_tran"/>
    <property type="match status" value="1"/>
</dbReference>
<evidence type="ECO:0000256" key="7">
    <source>
        <dbReference type="ARBA" id="ARBA00022989"/>
    </source>
</evidence>
<keyword evidence="8 10" id="KW-0472">Membrane</keyword>
<dbReference type="PROSITE" id="PS00211">
    <property type="entry name" value="ABC_TRANSPORTER_1"/>
    <property type="match status" value="1"/>
</dbReference>
<comment type="caution">
    <text evidence="12">The sequence shown here is derived from an EMBL/GenBank/DDBJ whole genome shotgun (WGS) entry which is preliminary data.</text>
</comment>
<keyword evidence="4 10" id="KW-0812">Transmembrane</keyword>
<dbReference type="GO" id="GO:0005524">
    <property type="term" value="F:ATP binding"/>
    <property type="evidence" value="ECO:0007669"/>
    <property type="project" value="UniProtKB-KW"/>
</dbReference>
<comment type="similarity">
    <text evidence="2">Belongs to the ABC transporter superfamily. ABCG family. Eye pigment precursor importer (TC 3.A.1.204) subfamily.</text>
</comment>
<evidence type="ECO:0000256" key="5">
    <source>
        <dbReference type="ARBA" id="ARBA00022741"/>
    </source>
</evidence>
<evidence type="ECO:0000256" key="8">
    <source>
        <dbReference type="ARBA" id="ARBA00023136"/>
    </source>
</evidence>
<dbReference type="AlphaFoldDB" id="A0A835CT32"/>
<feature type="transmembrane region" description="Helical" evidence="10">
    <location>
        <begin position="587"/>
        <end position="611"/>
    </location>
</feature>
<organism evidence="12 13">
    <name type="scientific">Aphidius gifuensis</name>
    <name type="common">Parasitoid wasp</name>
    <dbReference type="NCBI Taxonomy" id="684658"/>
    <lineage>
        <taxon>Eukaryota</taxon>
        <taxon>Metazoa</taxon>
        <taxon>Ecdysozoa</taxon>
        <taxon>Arthropoda</taxon>
        <taxon>Hexapoda</taxon>
        <taxon>Insecta</taxon>
        <taxon>Pterygota</taxon>
        <taxon>Neoptera</taxon>
        <taxon>Endopterygota</taxon>
        <taxon>Hymenoptera</taxon>
        <taxon>Apocrita</taxon>
        <taxon>Ichneumonoidea</taxon>
        <taxon>Braconidae</taxon>
        <taxon>Aphidiinae</taxon>
        <taxon>Aphidius</taxon>
    </lineage>
</organism>
<dbReference type="GO" id="GO:0016887">
    <property type="term" value="F:ATP hydrolysis activity"/>
    <property type="evidence" value="ECO:0007669"/>
    <property type="project" value="InterPro"/>
</dbReference>
<dbReference type="PANTHER" id="PTHR48041:SF78">
    <property type="entry name" value="ABC TRANSPORTER EXPRESSED IN TRACHEA, ISOFORM A"/>
    <property type="match status" value="1"/>
</dbReference>
<dbReference type="InterPro" id="IPR027417">
    <property type="entry name" value="P-loop_NTPase"/>
</dbReference>
<dbReference type="PROSITE" id="PS50893">
    <property type="entry name" value="ABC_TRANSPORTER_2"/>
    <property type="match status" value="1"/>
</dbReference>
<evidence type="ECO:0000256" key="10">
    <source>
        <dbReference type="SAM" id="Phobius"/>
    </source>
</evidence>
<feature type="transmembrane region" description="Helical" evidence="10">
    <location>
        <begin position="550"/>
        <end position="575"/>
    </location>
</feature>
<dbReference type="PANTHER" id="PTHR48041">
    <property type="entry name" value="ABC TRANSPORTER G FAMILY MEMBER 28"/>
    <property type="match status" value="1"/>
</dbReference>
<dbReference type="SUPFAM" id="SSF52540">
    <property type="entry name" value="P-loop containing nucleoside triphosphate hydrolases"/>
    <property type="match status" value="1"/>
</dbReference>
<protein>
    <recommendedName>
        <fullName evidence="11">ABC transporter domain-containing protein</fullName>
    </recommendedName>
</protein>
<keyword evidence="13" id="KW-1185">Reference proteome</keyword>
<evidence type="ECO:0000313" key="12">
    <source>
        <dbReference type="EMBL" id="KAF7992853.1"/>
    </source>
</evidence>
<keyword evidence="6" id="KW-0067">ATP-binding</keyword>